<accession>A0A9P6RQS2</accession>
<evidence type="ECO:0000313" key="2">
    <source>
        <dbReference type="Proteomes" id="UP000823405"/>
    </source>
</evidence>
<keyword evidence="2" id="KW-1185">Reference proteome</keyword>
<name>A0A9P6RQS2_9FUNG</name>
<protein>
    <submittedName>
        <fullName evidence="1">Uncharacterized protein</fullName>
    </submittedName>
</protein>
<dbReference type="AlphaFoldDB" id="A0A9P6RQS2"/>
<organism evidence="1 2">
    <name type="scientific">Linnemannia gamsii</name>
    <dbReference type="NCBI Taxonomy" id="64522"/>
    <lineage>
        <taxon>Eukaryota</taxon>
        <taxon>Fungi</taxon>
        <taxon>Fungi incertae sedis</taxon>
        <taxon>Mucoromycota</taxon>
        <taxon>Mortierellomycotina</taxon>
        <taxon>Mortierellomycetes</taxon>
        <taxon>Mortierellales</taxon>
        <taxon>Mortierellaceae</taxon>
        <taxon>Linnemannia</taxon>
    </lineage>
</organism>
<proteinExistence type="predicted"/>
<dbReference type="EMBL" id="JAAAIN010000023">
    <property type="protein sequence ID" value="KAG0322677.1"/>
    <property type="molecule type" value="Genomic_DNA"/>
</dbReference>
<dbReference type="Pfam" id="PF08900">
    <property type="entry name" value="AcaB"/>
    <property type="match status" value="1"/>
</dbReference>
<comment type="caution">
    <text evidence="1">The sequence shown here is derived from an EMBL/GenBank/DDBJ whole genome shotgun (WGS) entry which is preliminary data.</text>
</comment>
<dbReference type="Proteomes" id="UP000823405">
    <property type="component" value="Unassembled WGS sequence"/>
</dbReference>
<dbReference type="OrthoDB" id="10527788at2759"/>
<reference evidence="1" key="1">
    <citation type="journal article" date="2020" name="Fungal Divers.">
        <title>Resolving the Mortierellaceae phylogeny through synthesis of multi-gene phylogenetics and phylogenomics.</title>
        <authorList>
            <person name="Vandepol N."/>
            <person name="Liber J."/>
            <person name="Desiro A."/>
            <person name="Na H."/>
            <person name="Kennedy M."/>
            <person name="Barry K."/>
            <person name="Grigoriev I.V."/>
            <person name="Miller A.N."/>
            <person name="O'Donnell K."/>
            <person name="Stajich J.E."/>
            <person name="Bonito G."/>
        </authorList>
    </citation>
    <scope>NUCLEOTIDE SEQUENCE</scope>
    <source>
        <strain evidence="1">NVP60</strain>
    </source>
</reference>
<evidence type="ECO:0000313" key="1">
    <source>
        <dbReference type="EMBL" id="KAG0322677.1"/>
    </source>
</evidence>
<gene>
    <name evidence="1" type="ORF">BGZ97_005010</name>
</gene>
<dbReference type="InterPro" id="IPR014996">
    <property type="entry name" value="AcaB"/>
</dbReference>
<sequence length="77" mass="8228">MELHTVHAMRLFLGLAIRPGESGSPSAGGKRVAAALRALWSLSGNDNPYADWALIEISNRIAEVLMLGLSNLRSIGI</sequence>